<dbReference type="InterPro" id="IPR018200">
    <property type="entry name" value="USP_CS"/>
</dbReference>
<dbReference type="Pfam" id="PF00443">
    <property type="entry name" value="UCH"/>
    <property type="match status" value="1"/>
</dbReference>
<proteinExistence type="inferred from homology"/>
<evidence type="ECO:0000256" key="2">
    <source>
        <dbReference type="SAM" id="MobiDB-lite"/>
    </source>
</evidence>
<dbReference type="PANTHER" id="PTHR24006:SF899">
    <property type="entry name" value="UBIQUITIN CARBOXYL-TERMINAL HYDROLASE"/>
    <property type="match status" value="1"/>
</dbReference>
<dbReference type="PROSITE" id="PS50235">
    <property type="entry name" value="USP_3"/>
    <property type="match status" value="1"/>
</dbReference>
<dbReference type="EC" id="3.4.19.12" evidence="1"/>
<evidence type="ECO:0000259" key="4">
    <source>
        <dbReference type="PROSITE" id="PS50235"/>
    </source>
</evidence>
<evidence type="ECO:0000256" key="3">
    <source>
        <dbReference type="SAM" id="Phobius"/>
    </source>
</evidence>
<keyword evidence="3" id="KW-0472">Membrane</keyword>
<accession>A0A4Z2I1U1</accession>
<keyword evidence="3" id="KW-1133">Transmembrane helix</keyword>
<dbReference type="GO" id="GO:0006508">
    <property type="term" value="P:proteolysis"/>
    <property type="evidence" value="ECO:0007669"/>
    <property type="project" value="UniProtKB-KW"/>
</dbReference>
<keyword evidence="6" id="KW-1185">Reference proteome</keyword>
<protein>
    <recommendedName>
        <fullName evidence="1">Ubiquitin carboxyl-terminal hydrolase</fullName>
        <ecNumber evidence="1">3.4.19.12</ecNumber>
    </recommendedName>
</protein>
<comment type="catalytic activity">
    <reaction evidence="1">
        <text>Thiol-dependent hydrolysis of ester, thioester, amide, peptide and isopeptide bonds formed by the C-terminal Gly of ubiquitin (a 76-residue protein attached to proteins as an intracellular targeting signal).</text>
        <dbReference type="EC" id="3.4.19.12"/>
    </reaction>
</comment>
<sequence>MHPCSQRKHFTGRLRRHFLISQKKMSSSRKRSKVKDAEQKSKKHKVTPHYGLHNQGATCYLNSVLQVLSMTTEIHDRLEPRAQITDQELKNIFKKLKETTCKTENITQSLGIENVLQQRDAAECLELILNKISPLASEAFRGHLTYTTRCSSGHVINKETNPFWTLPLSLKDSHDSTFSVESGLEKFFRPKSFNGANMVYCSECEEKTEAESGCDMGTCPQILTLLLKRFDVINMTQTDRTVEVPRALEREGRRYDLYGMVNHMGSLRGGHYTAVILPSEDHTWYEFDDTRVNKVEEQPFAETETYSSSTAYLLVYRASGSPRDEVKEPEVDDRRDTITVEERHEKKVTMNGDVSVTSNSSRQPLDGGVEVAMLEKGCKKESENPQPRCKMHPLWIALIVVLGVLFVVLVVALPLVL</sequence>
<evidence type="ECO:0000313" key="5">
    <source>
        <dbReference type="EMBL" id="TNN71967.1"/>
    </source>
</evidence>
<dbReference type="PANTHER" id="PTHR24006">
    <property type="entry name" value="UBIQUITIN CARBOXYL-TERMINAL HYDROLASE"/>
    <property type="match status" value="1"/>
</dbReference>
<dbReference type="AlphaFoldDB" id="A0A4Z2I1U1"/>
<feature type="region of interest" description="Disordered" evidence="2">
    <location>
        <begin position="23"/>
        <end position="48"/>
    </location>
</feature>
<dbReference type="Gene3D" id="3.90.70.10">
    <property type="entry name" value="Cysteine proteinases"/>
    <property type="match status" value="1"/>
</dbReference>
<evidence type="ECO:0000313" key="6">
    <source>
        <dbReference type="Proteomes" id="UP000314294"/>
    </source>
</evidence>
<dbReference type="EMBL" id="SRLO01000143">
    <property type="protein sequence ID" value="TNN71967.1"/>
    <property type="molecule type" value="Genomic_DNA"/>
</dbReference>
<feature type="transmembrane region" description="Helical" evidence="3">
    <location>
        <begin position="394"/>
        <end position="416"/>
    </location>
</feature>
<dbReference type="GO" id="GO:0004843">
    <property type="term" value="F:cysteine-type deubiquitinase activity"/>
    <property type="evidence" value="ECO:0007669"/>
    <property type="project" value="UniProtKB-UniRule"/>
</dbReference>
<feature type="domain" description="USP" evidence="4">
    <location>
        <begin position="50"/>
        <end position="319"/>
    </location>
</feature>
<dbReference type="InterPro" id="IPR028889">
    <property type="entry name" value="USP"/>
</dbReference>
<reference evidence="5 6" key="1">
    <citation type="submission" date="2019-03" db="EMBL/GenBank/DDBJ databases">
        <title>First draft genome of Liparis tanakae, snailfish: a comprehensive survey of snailfish specific genes.</title>
        <authorList>
            <person name="Kim W."/>
            <person name="Song I."/>
            <person name="Jeong J.-H."/>
            <person name="Kim D."/>
            <person name="Kim S."/>
            <person name="Ryu S."/>
            <person name="Song J.Y."/>
            <person name="Lee S.K."/>
        </authorList>
    </citation>
    <scope>NUCLEOTIDE SEQUENCE [LARGE SCALE GENOMIC DNA]</scope>
    <source>
        <tissue evidence="5">Muscle</tissue>
    </source>
</reference>
<organism evidence="5 6">
    <name type="scientific">Liparis tanakae</name>
    <name type="common">Tanaka's snailfish</name>
    <dbReference type="NCBI Taxonomy" id="230148"/>
    <lineage>
        <taxon>Eukaryota</taxon>
        <taxon>Metazoa</taxon>
        <taxon>Chordata</taxon>
        <taxon>Craniata</taxon>
        <taxon>Vertebrata</taxon>
        <taxon>Euteleostomi</taxon>
        <taxon>Actinopterygii</taxon>
        <taxon>Neopterygii</taxon>
        <taxon>Teleostei</taxon>
        <taxon>Neoteleostei</taxon>
        <taxon>Acanthomorphata</taxon>
        <taxon>Eupercaria</taxon>
        <taxon>Perciformes</taxon>
        <taxon>Cottioidei</taxon>
        <taxon>Cottales</taxon>
        <taxon>Liparidae</taxon>
        <taxon>Liparis</taxon>
    </lineage>
</organism>
<comment type="caution">
    <text evidence="5">The sequence shown here is derived from an EMBL/GenBank/DDBJ whole genome shotgun (WGS) entry which is preliminary data.</text>
</comment>
<keyword evidence="1" id="KW-0788">Thiol protease</keyword>
<gene>
    <name evidence="5" type="primary">Usp50_1</name>
    <name evidence="5" type="ORF">EYF80_017755</name>
</gene>
<keyword evidence="1" id="KW-0833">Ubl conjugation pathway</keyword>
<dbReference type="InterPro" id="IPR001394">
    <property type="entry name" value="Peptidase_C19_UCH"/>
</dbReference>
<dbReference type="InterPro" id="IPR038765">
    <property type="entry name" value="Papain-like_cys_pep_sf"/>
</dbReference>
<evidence type="ECO:0000256" key="1">
    <source>
        <dbReference type="RuleBase" id="RU366025"/>
    </source>
</evidence>
<keyword evidence="3" id="KW-0812">Transmembrane</keyword>
<dbReference type="PROSITE" id="PS00972">
    <property type="entry name" value="USP_1"/>
    <property type="match status" value="1"/>
</dbReference>
<name>A0A4Z2I1U1_9TELE</name>
<keyword evidence="1 5" id="KW-0378">Hydrolase</keyword>
<dbReference type="OrthoDB" id="292964at2759"/>
<comment type="similarity">
    <text evidence="1">Belongs to the peptidase C19 family.</text>
</comment>
<dbReference type="Proteomes" id="UP000314294">
    <property type="component" value="Unassembled WGS sequence"/>
</dbReference>
<dbReference type="PROSITE" id="PS00973">
    <property type="entry name" value="USP_2"/>
    <property type="match status" value="1"/>
</dbReference>
<dbReference type="GO" id="GO:0005634">
    <property type="term" value="C:nucleus"/>
    <property type="evidence" value="ECO:0007669"/>
    <property type="project" value="TreeGrafter"/>
</dbReference>
<dbReference type="SUPFAM" id="SSF54001">
    <property type="entry name" value="Cysteine proteinases"/>
    <property type="match status" value="1"/>
</dbReference>
<keyword evidence="1" id="KW-0645">Protease</keyword>
<dbReference type="InterPro" id="IPR050164">
    <property type="entry name" value="Peptidase_C19"/>
</dbReference>
<dbReference type="CDD" id="cd02257">
    <property type="entry name" value="Peptidase_C19"/>
    <property type="match status" value="1"/>
</dbReference>
<dbReference type="GO" id="GO:0005829">
    <property type="term" value="C:cytosol"/>
    <property type="evidence" value="ECO:0007669"/>
    <property type="project" value="TreeGrafter"/>
</dbReference>
<dbReference type="GO" id="GO:0016579">
    <property type="term" value="P:protein deubiquitination"/>
    <property type="evidence" value="ECO:0007669"/>
    <property type="project" value="InterPro"/>
</dbReference>